<dbReference type="NCBIfam" id="NF006068">
    <property type="entry name" value="PRK08210.1"/>
    <property type="match status" value="1"/>
</dbReference>
<dbReference type="AlphaFoldDB" id="A0A923L3X0"/>
<evidence type="ECO:0000256" key="11">
    <source>
        <dbReference type="ARBA" id="ARBA00022915"/>
    </source>
</evidence>
<keyword evidence="10 14" id="KW-0067">ATP-binding</keyword>
<evidence type="ECO:0000256" key="14">
    <source>
        <dbReference type="PIRSR" id="PIRSR000726-1"/>
    </source>
</evidence>
<evidence type="ECO:0000256" key="6">
    <source>
        <dbReference type="ARBA" id="ARBA00022605"/>
    </source>
</evidence>
<accession>A0A923L3X0</accession>
<feature type="binding site" evidence="14">
    <location>
        <position position="79"/>
    </location>
    <ligand>
        <name>substrate</name>
    </ligand>
</feature>
<keyword evidence="8 14" id="KW-0547">Nucleotide-binding</keyword>
<dbReference type="InterPro" id="IPR027795">
    <property type="entry name" value="CASTOR_ACT_dom"/>
</dbReference>
<feature type="binding site" evidence="14">
    <location>
        <position position="52"/>
    </location>
    <ligand>
        <name>substrate</name>
    </ligand>
</feature>
<dbReference type="PANTHER" id="PTHR21499">
    <property type="entry name" value="ASPARTATE KINASE"/>
    <property type="match status" value="1"/>
</dbReference>
<dbReference type="InterPro" id="IPR005260">
    <property type="entry name" value="Asp_kin_monofn"/>
</dbReference>
<dbReference type="PROSITE" id="PS00324">
    <property type="entry name" value="ASPARTOKINASE"/>
    <property type="match status" value="1"/>
</dbReference>
<comment type="pathway">
    <text evidence="4 16">Amino-acid biosynthesis; L-threonine biosynthesis; L-threonine from L-aspartate: step 1/5.</text>
</comment>
<dbReference type="GO" id="GO:0005524">
    <property type="term" value="F:ATP binding"/>
    <property type="evidence" value="ECO:0007669"/>
    <property type="project" value="UniProtKB-KW"/>
</dbReference>
<evidence type="ECO:0000256" key="4">
    <source>
        <dbReference type="ARBA" id="ARBA00005139"/>
    </source>
</evidence>
<dbReference type="PANTHER" id="PTHR21499:SF3">
    <property type="entry name" value="ASPARTOKINASE"/>
    <property type="match status" value="1"/>
</dbReference>
<dbReference type="Gene3D" id="3.40.1160.10">
    <property type="entry name" value="Acetylglutamate kinase-like"/>
    <property type="match status" value="1"/>
</dbReference>
<organism evidence="18 19">
    <name type="scientific">Ornithinibacillus hominis</name>
    <dbReference type="NCBI Taxonomy" id="2763055"/>
    <lineage>
        <taxon>Bacteria</taxon>
        <taxon>Bacillati</taxon>
        <taxon>Bacillota</taxon>
        <taxon>Bacilli</taxon>
        <taxon>Bacillales</taxon>
        <taxon>Bacillaceae</taxon>
        <taxon>Ornithinibacillus</taxon>
    </lineage>
</organism>
<dbReference type="PROSITE" id="PS51671">
    <property type="entry name" value="ACT"/>
    <property type="match status" value="1"/>
</dbReference>
<evidence type="ECO:0000256" key="8">
    <source>
        <dbReference type="ARBA" id="ARBA00022741"/>
    </source>
</evidence>
<dbReference type="InterPro" id="IPR002912">
    <property type="entry name" value="ACT_dom"/>
</dbReference>
<evidence type="ECO:0000256" key="16">
    <source>
        <dbReference type="RuleBase" id="RU004249"/>
    </source>
</evidence>
<dbReference type="GO" id="GO:0019877">
    <property type="term" value="P:diaminopimelate biosynthetic process"/>
    <property type="evidence" value="ECO:0007669"/>
    <property type="project" value="UniProtKB-KW"/>
</dbReference>
<dbReference type="GO" id="GO:0005829">
    <property type="term" value="C:cytosol"/>
    <property type="evidence" value="ECO:0007669"/>
    <property type="project" value="TreeGrafter"/>
</dbReference>
<dbReference type="InterPro" id="IPR001341">
    <property type="entry name" value="Asp_kinase"/>
</dbReference>
<evidence type="ECO:0000256" key="1">
    <source>
        <dbReference type="ARBA" id="ARBA00003121"/>
    </source>
</evidence>
<comment type="catalytic activity">
    <reaction evidence="13 15">
        <text>L-aspartate + ATP = 4-phospho-L-aspartate + ADP</text>
        <dbReference type="Rhea" id="RHEA:23776"/>
        <dbReference type="ChEBI" id="CHEBI:29991"/>
        <dbReference type="ChEBI" id="CHEBI:30616"/>
        <dbReference type="ChEBI" id="CHEBI:57535"/>
        <dbReference type="ChEBI" id="CHEBI:456216"/>
        <dbReference type="EC" id="2.7.2.4"/>
    </reaction>
</comment>
<dbReference type="InterPro" id="IPR018042">
    <property type="entry name" value="Aspartate_kinase_CS"/>
</dbReference>
<evidence type="ECO:0000313" key="18">
    <source>
        <dbReference type="EMBL" id="MBC5636017.1"/>
    </source>
</evidence>
<comment type="pathway">
    <text evidence="3 16">Amino-acid biosynthesis; L-methionine biosynthesis via de novo pathway; L-homoserine from L-aspartate: step 1/3.</text>
</comment>
<evidence type="ECO:0000256" key="2">
    <source>
        <dbReference type="ARBA" id="ARBA00004766"/>
    </source>
</evidence>
<dbReference type="FunFam" id="3.40.1160.10:FF:000002">
    <property type="entry name" value="Aspartokinase"/>
    <property type="match status" value="1"/>
</dbReference>
<evidence type="ECO:0000313" key="19">
    <source>
        <dbReference type="Proteomes" id="UP000637359"/>
    </source>
</evidence>
<dbReference type="GO" id="GO:0009089">
    <property type="term" value="P:lysine biosynthetic process via diaminopimelate"/>
    <property type="evidence" value="ECO:0007669"/>
    <property type="project" value="InterPro"/>
</dbReference>
<reference evidence="18" key="1">
    <citation type="submission" date="2020-08" db="EMBL/GenBank/DDBJ databases">
        <title>Genome public.</title>
        <authorList>
            <person name="Liu C."/>
            <person name="Sun Q."/>
        </authorList>
    </citation>
    <scope>NUCLEOTIDE SEQUENCE</scope>
    <source>
        <strain evidence="18">BX22</strain>
    </source>
</reference>
<evidence type="ECO:0000259" key="17">
    <source>
        <dbReference type="PROSITE" id="PS51671"/>
    </source>
</evidence>
<proteinExistence type="inferred from homology"/>
<evidence type="ECO:0000256" key="7">
    <source>
        <dbReference type="ARBA" id="ARBA00022679"/>
    </source>
</evidence>
<keyword evidence="11" id="KW-0220">Diaminopimelate biosynthesis</keyword>
<dbReference type="GO" id="GO:0009090">
    <property type="term" value="P:homoserine biosynthetic process"/>
    <property type="evidence" value="ECO:0007669"/>
    <property type="project" value="TreeGrafter"/>
</dbReference>
<keyword evidence="9 15" id="KW-0418">Kinase</keyword>
<dbReference type="InterPro" id="IPR045865">
    <property type="entry name" value="ACT-like_dom_sf"/>
</dbReference>
<dbReference type="EC" id="2.7.2.4" evidence="15"/>
<feature type="binding site" evidence="14">
    <location>
        <begin position="178"/>
        <end position="179"/>
    </location>
    <ligand>
        <name>ATP</name>
        <dbReference type="ChEBI" id="CHEBI:30616"/>
    </ligand>
</feature>
<dbReference type="SUPFAM" id="SSF55021">
    <property type="entry name" value="ACT-like"/>
    <property type="match status" value="2"/>
</dbReference>
<comment type="pathway">
    <text evidence="2 16">Amino-acid biosynthesis; L-lysine biosynthesis via DAP pathway; (S)-tetrahydrodipicolinate from L-aspartate: step 1/4.</text>
</comment>
<evidence type="ECO:0000256" key="9">
    <source>
        <dbReference type="ARBA" id="ARBA00022777"/>
    </source>
</evidence>
<dbReference type="NCBIfam" id="TIGR00656">
    <property type="entry name" value="asp_kin_monofn"/>
    <property type="match status" value="1"/>
</dbReference>
<dbReference type="EMBL" id="JACOOL010000002">
    <property type="protein sequence ID" value="MBC5636017.1"/>
    <property type="molecule type" value="Genomic_DNA"/>
</dbReference>
<evidence type="ECO:0000256" key="12">
    <source>
        <dbReference type="ARBA" id="ARBA00023154"/>
    </source>
</evidence>
<dbReference type="PIRSF" id="PIRSF000726">
    <property type="entry name" value="Asp_kin"/>
    <property type="match status" value="1"/>
</dbReference>
<dbReference type="GO" id="GO:0004072">
    <property type="term" value="F:aspartate kinase activity"/>
    <property type="evidence" value="ECO:0007669"/>
    <property type="project" value="UniProtKB-EC"/>
</dbReference>
<dbReference type="SUPFAM" id="SSF53633">
    <property type="entry name" value="Carbamate kinase-like"/>
    <property type="match status" value="1"/>
</dbReference>
<keyword evidence="6 16" id="KW-0028">Amino-acid biosynthesis</keyword>
<dbReference type="Proteomes" id="UP000637359">
    <property type="component" value="Unassembled WGS sequence"/>
</dbReference>
<evidence type="ECO:0000256" key="10">
    <source>
        <dbReference type="ARBA" id="ARBA00022840"/>
    </source>
</evidence>
<comment type="function">
    <text evidence="1">Catalyzes the phosphorylation of the beta-carboxyl group of aspartic acid with ATP to yield 4-phospho-L-aspartate, which is involved in the branched biosynthetic pathway leading to the biosynthesis of amino acids threonine, isoleucine and methionine.</text>
</comment>
<keyword evidence="12" id="KW-0457">Lysine biosynthesis</keyword>
<dbReference type="Gene3D" id="3.30.2130.10">
    <property type="entry name" value="VC0802-like"/>
    <property type="match status" value="1"/>
</dbReference>
<feature type="binding site" evidence="14">
    <location>
        <begin position="7"/>
        <end position="10"/>
    </location>
    <ligand>
        <name>ATP</name>
        <dbReference type="ChEBI" id="CHEBI:30616"/>
    </ligand>
</feature>
<dbReference type="NCBIfam" id="TIGR00657">
    <property type="entry name" value="asp_kinases"/>
    <property type="match status" value="1"/>
</dbReference>
<evidence type="ECO:0000256" key="3">
    <source>
        <dbReference type="ARBA" id="ARBA00004986"/>
    </source>
</evidence>
<comment type="caution">
    <text evidence="18">The sequence shown here is derived from an EMBL/GenBank/DDBJ whole genome shotgun (WGS) entry which is preliminary data.</text>
</comment>
<feature type="binding site" evidence="14">
    <location>
        <position position="189"/>
    </location>
    <ligand>
        <name>ATP</name>
        <dbReference type="ChEBI" id="CHEBI:30616"/>
    </ligand>
</feature>
<feature type="binding site" evidence="14">
    <location>
        <begin position="214"/>
        <end position="215"/>
    </location>
    <ligand>
        <name>ATP</name>
        <dbReference type="ChEBI" id="CHEBI:30616"/>
    </ligand>
</feature>
<dbReference type="Pfam" id="PF13840">
    <property type="entry name" value="ACT_7"/>
    <property type="match status" value="1"/>
</dbReference>
<sequence>MQILVQKFGGTSVQNERTRQHVIHHIEHALLNDNKLVVVVSAMGRSPEAYATDSLLNLVHYPEHAISDRELDMLMACGEIISSVVLSNELRKKSIKAIALTGAQAGIMTNSGYNQAKIKEVNPIRIYNELKTHDVVVVAGFQGKNEVGELTTLGRGGSDTTAAALGVALHAERIEIFTDVNGIMTADPRVVKNARALDVVTYQEICNLAYQGAKVIHPRAVEIAMREKIPMLVRSTYEEDGGTLVTNITSKNKAVDVSDRLVTGIAHLANITQIKVQTKEKEAYRLQSEVFKVMADAGISIDFINISPTGVVYTVPDLQSKKAINKLKEKGFNPTVIQDCTKVSVVGAGMNGVPGVASRIVQALTNHGVQILQSADSHTTIWVLIPSKDVYKAVNALHDEFELAKGPTILHDFIIER</sequence>
<evidence type="ECO:0000256" key="15">
    <source>
        <dbReference type="RuleBase" id="RU003448"/>
    </source>
</evidence>
<feature type="domain" description="ACT" evidence="17">
    <location>
        <begin position="345"/>
        <end position="417"/>
    </location>
</feature>
<evidence type="ECO:0000256" key="5">
    <source>
        <dbReference type="ARBA" id="ARBA00010122"/>
    </source>
</evidence>
<keyword evidence="19" id="KW-1185">Reference proteome</keyword>
<keyword evidence="7 15" id="KW-0808">Transferase</keyword>
<dbReference type="InterPro" id="IPR001048">
    <property type="entry name" value="Asp/Glu/Uridylate_kinase"/>
</dbReference>
<protein>
    <recommendedName>
        <fullName evidence="15">Aspartokinase</fullName>
        <ecNumber evidence="15">2.7.2.4</ecNumber>
    </recommendedName>
</protein>
<evidence type="ECO:0000256" key="13">
    <source>
        <dbReference type="ARBA" id="ARBA00047872"/>
    </source>
</evidence>
<gene>
    <name evidence="18" type="primary">dapG</name>
    <name evidence="18" type="ORF">H8S33_04155</name>
</gene>
<dbReference type="RefSeq" id="WP_186868724.1">
    <property type="nucleotide sequence ID" value="NZ_JACOOL010000002.1"/>
</dbReference>
<name>A0A923L3X0_9BACI</name>
<dbReference type="InterPro" id="IPR036393">
    <property type="entry name" value="AceGlu_kinase-like_sf"/>
</dbReference>
<comment type="similarity">
    <text evidence="5 15">Belongs to the aspartokinase family.</text>
</comment>
<dbReference type="Pfam" id="PF00696">
    <property type="entry name" value="AA_kinase"/>
    <property type="match status" value="1"/>
</dbReference>